<dbReference type="AlphaFoldDB" id="A0AAN7W805"/>
<reference evidence="1" key="1">
    <citation type="submission" date="2023-08" db="EMBL/GenBank/DDBJ databases">
        <title>Black Yeasts Isolated from many extreme environments.</title>
        <authorList>
            <person name="Coleine C."/>
            <person name="Stajich J.E."/>
            <person name="Selbmann L."/>
        </authorList>
    </citation>
    <scope>NUCLEOTIDE SEQUENCE</scope>
    <source>
        <strain evidence="1">CCFEE 5810</strain>
    </source>
</reference>
<evidence type="ECO:0000313" key="1">
    <source>
        <dbReference type="EMBL" id="KAK5692051.1"/>
    </source>
</evidence>
<accession>A0AAN7W805</accession>
<sequence>MEAKVDFGRHIVRIYAFSPLAGDLFGWCEVESIRRIPRTTFWRACAELAGRDRAPCGDLRIMRASGKVSSTPPAMGIYDAVQNGGETALRQAVEVVSRVM</sequence>
<comment type="caution">
    <text evidence="1">The sequence shown here is derived from an EMBL/GenBank/DDBJ whole genome shotgun (WGS) entry which is preliminary data.</text>
</comment>
<name>A0AAN7W805_9PEZI</name>
<protein>
    <submittedName>
        <fullName evidence="1">Uncharacterized protein</fullName>
    </submittedName>
</protein>
<dbReference type="EMBL" id="JAVRQU010000020">
    <property type="protein sequence ID" value="KAK5692051.1"/>
    <property type="molecule type" value="Genomic_DNA"/>
</dbReference>
<organism evidence="1 2">
    <name type="scientific">Elasticomyces elasticus</name>
    <dbReference type="NCBI Taxonomy" id="574655"/>
    <lineage>
        <taxon>Eukaryota</taxon>
        <taxon>Fungi</taxon>
        <taxon>Dikarya</taxon>
        <taxon>Ascomycota</taxon>
        <taxon>Pezizomycotina</taxon>
        <taxon>Dothideomycetes</taxon>
        <taxon>Dothideomycetidae</taxon>
        <taxon>Mycosphaerellales</taxon>
        <taxon>Teratosphaeriaceae</taxon>
        <taxon>Elasticomyces</taxon>
    </lineage>
</organism>
<proteinExistence type="predicted"/>
<evidence type="ECO:0000313" key="2">
    <source>
        <dbReference type="Proteomes" id="UP001310594"/>
    </source>
</evidence>
<dbReference type="Proteomes" id="UP001310594">
    <property type="component" value="Unassembled WGS sequence"/>
</dbReference>
<gene>
    <name evidence="1" type="ORF">LTR97_011224</name>
</gene>